<organism evidence="2 3">
    <name type="scientific">Nocardiopsis coralli</name>
    <dbReference type="NCBI Taxonomy" id="2772213"/>
    <lineage>
        <taxon>Bacteria</taxon>
        <taxon>Bacillati</taxon>
        <taxon>Actinomycetota</taxon>
        <taxon>Actinomycetes</taxon>
        <taxon>Streptosporangiales</taxon>
        <taxon>Nocardiopsidaceae</taxon>
        <taxon>Nocardiopsis</taxon>
    </lineage>
</organism>
<evidence type="ECO:0000313" key="3">
    <source>
        <dbReference type="Proteomes" id="UP000806528"/>
    </source>
</evidence>
<dbReference type="EMBL" id="JADBGI010000016">
    <property type="protein sequence ID" value="MBE3000671.1"/>
    <property type="molecule type" value="Genomic_DNA"/>
</dbReference>
<feature type="transmembrane region" description="Helical" evidence="1">
    <location>
        <begin position="36"/>
        <end position="57"/>
    </location>
</feature>
<keyword evidence="1" id="KW-0472">Membrane</keyword>
<evidence type="ECO:0008006" key="4">
    <source>
        <dbReference type="Google" id="ProtNLM"/>
    </source>
</evidence>
<keyword evidence="3" id="KW-1185">Reference proteome</keyword>
<protein>
    <recommendedName>
        <fullName evidence="4">PH domain-containing protein</fullName>
    </recommendedName>
</protein>
<dbReference type="RefSeq" id="WP_193123278.1">
    <property type="nucleotide sequence ID" value="NZ_JADBGI010000016.1"/>
</dbReference>
<sequence length="144" mass="15614">MYKMQYLSLPASLTMWGSALLTAILAVVFWDLAVGFILLPVAFIVALLAVSMSAFSVKVDDQGVAVRSIVGFPKYWFSRSDIVRASSQDVSPMRDFGGWGVRLGGRAQKGVILKKGPALFLDMRDGSSFAVTLEDADRASDMLS</sequence>
<dbReference type="Proteomes" id="UP000806528">
    <property type="component" value="Unassembled WGS sequence"/>
</dbReference>
<reference evidence="2 3" key="1">
    <citation type="submission" date="2020-09" db="EMBL/GenBank/DDBJ databases">
        <title>Diversity and distribution of actinomycetes associated with coral in the coast of Hainan.</title>
        <authorList>
            <person name="Li F."/>
        </authorList>
    </citation>
    <scope>NUCLEOTIDE SEQUENCE [LARGE SCALE GENOMIC DNA]</scope>
    <source>
        <strain evidence="2 3">HNM0947</strain>
    </source>
</reference>
<evidence type="ECO:0000256" key="1">
    <source>
        <dbReference type="SAM" id="Phobius"/>
    </source>
</evidence>
<feature type="transmembrane region" description="Helical" evidence="1">
    <location>
        <begin position="7"/>
        <end position="30"/>
    </location>
</feature>
<proteinExistence type="predicted"/>
<keyword evidence="1" id="KW-0812">Transmembrane</keyword>
<gene>
    <name evidence="2" type="ORF">IDM40_18475</name>
</gene>
<evidence type="ECO:0000313" key="2">
    <source>
        <dbReference type="EMBL" id="MBE3000671.1"/>
    </source>
</evidence>
<name>A0ABR9PA02_9ACTN</name>
<accession>A0ABR9PA02</accession>
<comment type="caution">
    <text evidence="2">The sequence shown here is derived from an EMBL/GenBank/DDBJ whole genome shotgun (WGS) entry which is preliminary data.</text>
</comment>
<keyword evidence="1" id="KW-1133">Transmembrane helix</keyword>